<evidence type="ECO:0000259" key="2">
    <source>
        <dbReference type="Pfam" id="PF00534"/>
    </source>
</evidence>
<dbReference type="InterPro" id="IPR028098">
    <property type="entry name" value="Glyco_trans_4-like_N"/>
</dbReference>
<accession>A0A2M6WZW3</accession>
<dbReference type="Proteomes" id="UP000230731">
    <property type="component" value="Unassembled WGS sequence"/>
</dbReference>
<sequence length="395" mass="44592">MGEAHGALVSIIGRDCMKIGLDVSDLATGRADGTTRYTQELAIRLPVLAPAHEWHYFSPGKFSSRHLASSPNVHISPWPKYWTQLRLPWDLYRVRPDVLLMPIQQLPYLRPGNMGTVAVIHDLAVHYFPEQFTRKDWLLLHTFSAQAAREADQLICVSQATADDVTKFYGRTENVHVIHHGLNQEQFRLPFDGERERSRDFLLQKYPSLQQPYILFVGQIQPRKNLVRLIEAFEQLAGGDDAIHLVIAGGHGWKNESIKQRARTSPIAARIQMIGRVPDELLPALYWQAEVFVLPSLYEGFGLPLLEAMACGCPTVTSNVSSLPEVARIGPGFSESDSYAAQLVNPFVVEEIASGIQEARVNRGRLRQLGLQRAGEFSWEKTAQQTRRVLEYYVE</sequence>
<dbReference type="GO" id="GO:0016757">
    <property type="term" value="F:glycosyltransferase activity"/>
    <property type="evidence" value="ECO:0007669"/>
    <property type="project" value="InterPro"/>
</dbReference>
<dbReference type="CDD" id="cd03809">
    <property type="entry name" value="GT4_MtfB-like"/>
    <property type="match status" value="1"/>
</dbReference>
<evidence type="ECO:0000313" key="5">
    <source>
        <dbReference type="Proteomes" id="UP000230731"/>
    </source>
</evidence>
<dbReference type="Pfam" id="PF13439">
    <property type="entry name" value="Glyco_transf_4"/>
    <property type="match status" value="1"/>
</dbReference>
<comment type="caution">
    <text evidence="4">The sequence shown here is derived from an EMBL/GenBank/DDBJ whole genome shotgun (WGS) entry which is preliminary data.</text>
</comment>
<reference evidence="5" key="1">
    <citation type="submission" date="2017-09" db="EMBL/GenBank/DDBJ databases">
        <title>Depth-based differentiation of microbial function through sediment-hosted aquifers and enrichment of novel symbionts in the deep terrestrial subsurface.</title>
        <authorList>
            <person name="Probst A.J."/>
            <person name="Ladd B."/>
            <person name="Jarett J.K."/>
            <person name="Geller-Mcgrath D.E."/>
            <person name="Sieber C.M.K."/>
            <person name="Emerson J.B."/>
            <person name="Anantharaman K."/>
            <person name="Thomas B.C."/>
            <person name="Malmstrom R."/>
            <person name="Stieglmeier M."/>
            <person name="Klingl A."/>
            <person name="Woyke T."/>
            <person name="Ryan C.M."/>
            <person name="Banfield J.F."/>
        </authorList>
    </citation>
    <scope>NUCLEOTIDE SEQUENCE [LARGE SCALE GENOMIC DNA]</scope>
</reference>
<feature type="domain" description="Glycosyl transferase family 1" evidence="2">
    <location>
        <begin position="208"/>
        <end position="329"/>
    </location>
</feature>
<dbReference type="Gene3D" id="3.40.50.2000">
    <property type="entry name" value="Glycogen Phosphorylase B"/>
    <property type="match status" value="2"/>
</dbReference>
<gene>
    <name evidence="4" type="ORF">COT71_01235</name>
</gene>
<protein>
    <submittedName>
        <fullName evidence="4">Glycosyltransferase family 1 protein</fullName>
    </submittedName>
</protein>
<feature type="domain" description="Glycosyltransferase subfamily 4-like N-terminal" evidence="3">
    <location>
        <begin position="32"/>
        <end position="185"/>
    </location>
</feature>
<keyword evidence="1 4" id="KW-0808">Transferase</keyword>
<proteinExistence type="predicted"/>
<dbReference type="SUPFAM" id="SSF53756">
    <property type="entry name" value="UDP-Glycosyltransferase/glycogen phosphorylase"/>
    <property type="match status" value="1"/>
</dbReference>
<evidence type="ECO:0000256" key="1">
    <source>
        <dbReference type="ARBA" id="ARBA00022679"/>
    </source>
</evidence>
<dbReference type="PANTHER" id="PTHR46401:SF2">
    <property type="entry name" value="GLYCOSYLTRANSFERASE WBBK-RELATED"/>
    <property type="match status" value="1"/>
</dbReference>
<dbReference type="GO" id="GO:0009103">
    <property type="term" value="P:lipopolysaccharide biosynthetic process"/>
    <property type="evidence" value="ECO:0007669"/>
    <property type="project" value="TreeGrafter"/>
</dbReference>
<dbReference type="EMBL" id="PEZP01000014">
    <property type="protein sequence ID" value="PIT98341.1"/>
    <property type="molecule type" value="Genomic_DNA"/>
</dbReference>
<dbReference type="PANTHER" id="PTHR46401">
    <property type="entry name" value="GLYCOSYLTRANSFERASE WBBK-RELATED"/>
    <property type="match status" value="1"/>
</dbReference>
<dbReference type="AlphaFoldDB" id="A0A2M6WZW3"/>
<dbReference type="InterPro" id="IPR001296">
    <property type="entry name" value="Glyco_trans_1"/>
</dbReference>
<evidence type="ECO:0000259" key="3">
    <source>
        <dbReference type="Pfam" id="PF13439"/>
    </source>
</evidence>
<dbReference type="Pfam" id="PF00534">
    <property type="entry name" value="Glycos_transf_1"/>
    <property type="match status" value="1"/>
</dbReference>
<evidence type="ECO:0000313" key="4">
    <source>
        <dbReference type="EMBL" id="PIT98341.1"/>
    </source>
</evidence>
<name>A0A2M6WZW3_9BACT</name>
<organism evidence="4 5">
    <name type="scientific">Candidatus Andersenbacteria bacterium CG10_big_fil_rev_8_21_14_0_10_54_11</name>
    <dbReference type="NCBI Taxonomy" id="1974485"/>
    <lineage>
        <taxon>Bacteria</taxon>
        <taxon>Candidatus Anderseniibacteriota</taxon>
    </lineage>
</organism>